<name>A0A2J7PGB7_9NEOP</name>
<dbReference type="InParanoid" id="A0A2J7PGB7"/>
<reference evidence="1 2" key="1">
    <citation type="submission" date="2017-12" db="EMBL/GenBank/DDBJ databases">
        <title>Hemimetabolous genomes reveal molecular basis of termite eusociality.</title>
        <authorList>
            <person name="Harrison M.C."/>
            <person name="Jongepier E."/>
            <person name="Robertson H.M."/>
            <person name="Arning N."/>
            <person name="Bitard-Feildel T."/>
            <person name="Chao H."/>
            <person name="Childers C.P."/>
            <person name="Dinh H."/>
            <person name="Doddapaneni H."/>
            <person name="Dugan S."/>
            <person name="Gowin J."/>
            <person name="Greiner C."/>
            <person name="Han Y."/>
            <person name="Hu H."/>
            <person name="Hughes D.S.T."/>
            <person name="Huylmans A.-K."/>
            <person name="Kemena C."/>
            <person name="Kremer L.P.M."/>
            <person name="Lee S.L."/>
            <person name="Lopez-Ezquerra A."/>
            <person name="Mallet L."/>
            <person name="Monroy-Kuhn J.M."/>
            <person name="Moser A."/>
            <person name="Murali S.C."/>
            <person name="Muzny D.M."/>
            <person name="Otani S."/>
            <person name="Piulachs M.-D."/>
            <person name="Poelchau M."/>
            <person name="Qu J."/>
            <person name="Schaub F."/>
            <person name="Wada-Katsumata A."/>
            <person name="Worley K.C."/>
            <person name="Xie Q."/>
            <person name="Ylla G."/>
            <person name="Poulsen M."/>
            <person name="Gibbs R.A."/>
            <person name="Schal C."/>
            <person name="Richards S."/>
            <person name="Belles X."/>
            <person name="Korb J."/>
            <person name="Bornberg-Bauer E."/>
        </authorList>
    </citation>
    <scope>NUCLEOTIDE SEQUENCE [LARGE SCALE GENOMIC DNA]</scope>
    <source>
        <tissue evidence="1">Whole body</tissue>
    </source>
</reference>
<organism evidence="1 2">
    <name type="scientific">Cryptotermes secundus</name>
    <dbReference type="NCBI Taxonomy" id="105785"/>
    <lineage>
        <taxon>Eukaryota</taxon>
        <taxon>Metazoa</taxon>
        <taxon>Ecdysozoa</taxon>
        <taxon>Arthropoda</taxon>
        <taxon>Hexapoda</taxon>
        <taxon>Insecta</taxon>
        <taxon>Pterygota</taxon>
        <taxon>Neoptera</taxon>
        <taxon>Polyneoptera</taxon>
        <taxon>Dictyoptera</taxon>
        <taxon>Blattodea</taxon>
        <taxon>Blattoidea</taxon>
        <taxon>Termitoidae</taxon>
        <taxon>Kalotermitidae</taxon>
        <taxon>Cryptotermitinae</taxon>
        <taxon>Cryptotermes</taxon>
    </lineage>
</organism>
<protein>
    <submittedName>
        <fullName evidence="1">Uncharacterized protein</fullName>
    </submittedName>
</protein>
<evidence type="ECO:0000313" key="2">
    <source>
        <dbReference type="Proteomes" id="UP000235965"/>
    </source>
</evidence>
<comment type="caution">
    <text evidence="1">The sequence shown here is derived from an EMBL/GenBank/DDBJ whole genome shotgun (WGS) entry which is preliminary data.</text>
</comment>
<dbReference type="Proteomes" id="UP000235965">
    <property type="component" value="Unassembled WGS sequence"/>
</dbReference>
<sequence>MKAYGEVDVQIHIFLTSALAGGERSASRPGRFTPGERAPGTHWIGGWAGLGNVEKGKFLPPPGL</sequence>
<keyword evidence="2" id="KW-1185">Reference proteome</keyword>
<accession>A0A2J7PGB7</accession>
<evidence type="ECO:0000313" key="1">
    <source>
        <dbReference type="EMBL" id="PNF15375.1"/>
    </source>
</evidence>
<gene>
    <name evidence="1" type="ORF">B7P43_G00968</name>
</gene>
<dbReference type="EMBL" id="NEVH01025635">
    <property type="protein sequence ID" value="PNF15375.1"/>
    <property type="molecule type" value="Genomic_DNA"/>
</dbReference>
<dbReference type="AlphaFoldDB" id="A0A2J7PGB7"/>
<proteinExistence type="predicted"/>